<evidence type="ECO:0000313" key="2">
    <source>
        <dbReference type="EMBL" id="EUB54858.1"/>
    </source>
</evidence>
<dbReference type="EMBL" id="APAU02000205">
    <property type="protein sequence ID" value="EUB54858.1"/>
    <property type="molecule type" value="Genomic_DNA"/>
</dbReference>
<name>W6U1D7_ECHGR</name>
<feature type="region of interest" description="Disordered" evidence="1">
    <location>
        <begin position="48"/>
        <end position="71"/>
    </location>
</feature>
<dbReference type="CTD" id="36345991"/>
<sequence length="71" mass="7678">MLSNAQCQYHVNVIIFTLCRVSTSSSPLRHPTLTSLYLLSSSASSITFTTHNASPPPDKPSLLSHDTDGMT</sequence>
<dbReference type="GeneID" id="36345991"/>
<comment type="caution">
    <text evidence="2">The sequence shown here is derived from an EMBL/GenBank/DDBJ whole genome shotgun (WGS) entry which is preliminary data.</text>
</comment>
<accession>W6U1D7</accession>
<dbReference type="Proteomes" id="UP000019149">
    <property type="component" value="Unassembled WGS sequence"/>
</dbReference>
<dbReference type="AlphaFoldDB" id="W6U1D7"/>
<dbReference type="KEGG" id="egl:EGR_10276"/>
<organism evidence="2 3">
    <name type="scientific">Echinococcus granulosus</name>
    <name type="common">Hydatid tapeworm</name>
    <dbReference type="NCBI Taxonomy" id="6210"/>
    <lineage>
        <taxon>Eukaryota</taxon>
        <taxon>Metazoa</taxon>
        <taxon>Spiralia</taxon>
        <taxon>Lophotrochozoa</taxon>
        <taxon>Platyhelminthes</taxon>
        <taxon>Cestoda</taxon>
        <taxon>Eucestoda</taxon>
        <taxon>Cyclophyllidea</taxon>
        <taxon>Taeniidae</taxon>
        <taxon>Echinococcus</taxon>
        <taxon>Echinococcus granulosus group</taxon>
    </lineage>
</organism>
<protein>
    <submittedName>
        <fullName evidence="2">Uncharacterized protein</fullName>
    </submittedName>
</protein>
<dbReference type="RefSeq" id="XP_024346054.1">
    <property type="nucleotide sequence ID" value="XM_024499525.1"/>
</dbReference>
<proteinExistence type="predicted"/>
<evidence type="ECO:0000313" key="3">
    <source>
        <dbReference type="Proteomes" id="UP000019149"/>
    </source>
</evidence>
<reference evidence="2 3" key="1">
    <citation type="journal article" date="2013" name="Nat. Genet.">
        <title>The genome of the hydatid tapeworm Echinococcus granulosus.</title>
        <authorList>
            <person name="Zheng H."/>
            <person name="Zhang W."/>
            <person name="Zhang L."/>
            <person name="Zhang Z."/>
            <person name="Li J."/>
            <person name="Lu G."/>
            <person name="Zhu Y."/>
            <person name="Wang Y."/>
            <person name="Huang Y."/>
            <person name="Liu J."/>
            <person name="Kang H."/>
            <person name="Chen J."/>
            <person name="Wang L."/>
            <person name="Chen A."/>
            <person name="Yu S."/>
            <person name="Gao Z."/>
            <person name="Jin L."/>
            <person name="Gu W."/>
            <person name="Wang Z."/>
            <person name="Zhao L."/>
            <person name="Shi B."/>
            <person name="Wen H."/>
            <person name="Lin R."/>
            <person name="Jones M.K."/>
            <person name="Brejova B."/>
            <person name="Vinar T."/>
            <person name="Zhao G."/>
            <person name="McManus D.P."/>
            <person name="Chen Z."/>
            <person name="Zhou Y."/>
            <person name="Wang S."/>
        </authorList>
    </citation>
    <scope>NUCLEOTIDE SEQUENCE [LARGE SCALE GENOMIC DNA]</scope>
</reference>
<keyword evidence="3" id="KW-1185">Reference proteome</keyword>
<evidence type="ECO:0000256" key="1">
    <source>
        <dbReference type="SAM" id="MobiDB-lite"/>
    </source>
</evidence>
<gene>
    <name evidence="2" type="ORF">EGR_10276</name>
</gene>